<gene>
    <name evidence="2" type="ORF">CONLIGDRAFT_144613</name>
</gene>
<accession>A0A1J7IZ94</accession>
<evidence type="ECO:0000313" key="2">
    <source>
        <dbReference type="EMBL" id="OIW22936.1"/>
    </source>
</evidence>
<feature type="compositionally biased region" description="Polar residues" evidence="1">
    <location>
        <begin position="130"/>
        <end position="141"/>
    </location>
</feature>
<dbReference type="Proteomes" id="UP000182658">
    <property type="component" value="Unassembled WGS sequence"/>
</dbReference>
<keyword evidence="3" id="KW-1185">Reference proteome</keyword>
<protein>
    <submittedName>
        <fullName evidence="2">Uncharacterized protein</fullName>
    </submittedName>
</protein>
<evidence type="ECO:0000313" key="3">
    <source>
        <dbReference type="Proteomes" id="UP000182658"/>
    </source>
</evidence>
<proteinExistence type="predicted"/>
<reference evidence="2 3" key="1">
    <citation type="submission" date="2016-10" db="EMBL/GenBank/DDBJ databases">
        <title>Draft genome sequence of Coniochaeta ligniaria NRRL30616, a lignocellulolytic fungus for bioabatement of inhibitors in plant biomass hydrolysates.</title>
        <authorList>
            <consortium name="DOE Joint Genome Institute"/>
            <person name="Jimenez D.J."/>
            <person name="Hector R.E."/>
            <person name="Riley R."/>
            <person name="Sun H."/>
            <person name="Grigoriev I.V."/>
            <person name="Van Elsas J.D."/>
            <person name="Nichols N.N."/>
        </authorList>
    </citation>
    <scope>NUCLEOTIDE SEQUENCE [LARGE SCALE GENOMIC DNA]</scope>
    <source>
        <strain evidence="2 3">NRRL 30616</strain>
    </source>
</reference>
<dbReference type="InParanoid" id="A0A1J7IZ94"/>
<dbReference type="OrthoDB" id="5231991at2759"/>
<name>A0A1J7IZ94_9PEZI</name>
<organism evidence="2 3">
    <name type="scientific">Coniochaeta ligniaria NRRL 30616</name>
    <dbReference type="NCBI Taxonomy" id="1408157"/>
    <lineage>
        <taxon>Eukaryota</taxon>
        <taxon>Fungi</taxon>
        <taxon>Dikarya</taxon>
        <taxon>Ascomycota</taxon>
        <taxon>Pezizomycotina</taxon>
        <taxon>Sordariomycetes</taxon>
        <taxon>Sordariomycetidae</taxon>
        <taxon>Coniochaetales</taxon>
        <taxon>Coniochaetaceae</taxon>
        <taxon>Coniochaeta</taxon>
    </lineage>
</organism>
<dbReference type="AlphaFoldDB" id="A0A1J7IZ94"/>
<sequence>MMAWDQVMPSMRVTALAEFFFPSSRYRKVKRSSRARLPVINISSNHASNICPCVWMSTPSSSTAPAPSRFHAPHHHTCRADMHGAMCLEAEENQAPWSGSWFPARSESPVYIAEDEHHGVTPVTVPRPARTSTRNPTTGHRNNSRRAAEHLSNHDVPRFSLYANAMRQAQTCFVGTPPMAADDPNFYDQTIRFRVIDQTSNHQEVGMARREREMMVVSSPANLPSVVDTLAPPGSGRRVVIQARSPQGMVQQGDLEFLAGILPEGWPFDLVLEDE</sequence>
<dbReference type="EMBL" id="KV875109">
    <property type="protein sequence ID" value="OIW22936.1"/>
    <property type="molecule type" value="Genomic_DNA"/>
</dbReference>
<feature type="region of interest" description="Disordered" evidence="1">
    <location>
        <begin position="121"/>
        <end position="150"/>
    </location>
</feature>
<evidence type="ECO:0000256" key="1">
    <source>
        <dbReference type="SAM" id="MobiDB-lite"/>
    </source>
</evidence>